<organism evidence="1 2">
    <name type="scientific">Spirosoma soli</name>
    <dbReference type="NCBI Taxonomy" id="1770529"/>
    <lineage>
        <taxon>Bacteria</taxon>
        <taxon>Pseudomonadati</taxon>
        <taxon>Bacteroidota</taxon>
        <taxon>Cytophagia</taxon>
        <taxon>Cytophagales</taxon>
        <taxon>Cytophagaceae</taxon>
        <taxon>Spirosoma</taxon>
    </lineage>
</organism>
<dbReference type="EMBL" id="JBHULN010000034">
    <property type="protein sequence ID" value="MFD2574609.1"/>
    <property type="molecule type" value="Genomic_DNA"/>
</dbReference>
<keyword evidence="2" id="KW-1185">Reference proteome</keyword>
<name>A0ABW5MDL0_9BACT</name>
<comment type="caution">
    <text evidence="1">The sequence shown here is derived from an EMBL/GenBank/DDBJ whole genome shotgun (WGS) entry which is preliminary data.</text>
</comment>
<protein>
    <submittedName>
        <fullName evidence="1">Uncharacterized protein</fullName>
    </submittedName>
</protein>
<gene>
    <name evidence="1" type="ORF">ACFSUS_28515</name>
</gene>
<dbReference type="Proteomes" id="UP001597469">
    <property type="component" value="Unassembled WGS sequence"/>
</dbReference>
<proteinExistence type="predicted"/>
<reference evidence="2" key="1">
    <citation type="journal article" date="2019" name="Int. J. Syst. Evol. Microbiol.">
        <title>The Global Catalogue of Microorganisms (GCM) 10K type strain sequencing project: providing services to taxonomists for standard genome sequencing and annotation.</title>
        <authorList>
            <consortium name="The Broad Institute Genomics Platform"/>
            <consortium name="The Broad Institute Genome Sequencing Center for Infectious Disease"/>
            <person name="Wu L."/>
            <person name="Ma J."/>
        </authorList>
    </citation>
    <scope>NUCLEOTIDE SEQUENCE [LARGE SCALE GENOMIC DNA]</scope>
    <source>
        <strain evidence="2">KCTC 42805</strain>
    </source>
</reference>
<evidence type="ECO:0000313" key="2">
    <source>
        <dbReference type="Proteomes" id="UP001597469"/>
    </source>
</evidence>
<sequence>MDELNALNTALSNYDDALNEEIASASNKEDKVISFLKDFENIAQTIITPAFEEALESIKRHGHEGRVSIRSFDEASYRREKDKITAVNVTLLVFMKGIKKKRETEPHVFFNARSDAADSRQVNAIYNMFTSGELESGGHLSLGVQSQVSGGSYTLENITHEIAKNEAVKFLTMLFANAKVVK</sequence>
<evidence type="ECO:0000313" key="1">
    <source>
        <dbReference type="EMBL" id="MFD2574609.1"/>
    </source>
</evidence>
<accession>A0ABW5MDL0</accession>
<dbReference type="RefSeq" id="WP_381528604.1">
    <property type="nucleotide sequence ID" value="NZ_JBHULN010000034.1"/>
</dbReference>